<sequence length="93" mass="10476">MEAEKLNNGNRKSGSCEAGFFYRRIGGTVYKIRVLTSENSTDTFSDKIWSLKNKEWYVDGKAPLNLGYDAIRLRVDLVIPRVSAFGDIALTQV</sequence>
<dbReference type="Proteomes" id="UP000446657">
    <property type="component" value="Unassembled WGS sequence"/>
</dbReference>
<accession>A0A844KLN9</accession>
<gene>
    <name evidence="1" type="ORF">GMD30_06100</name>
</gene>
<dbReference type="EMBL" id="WNAL01000010">
    <property type="protein sequence ID" value="MTR81294.1"/>
    <property type="molecule type" value="Genomic_DNA"/>
</dbReference>
<reference evidence="1 2" key="1">
    <citation type="journal article" date="2019" name="Nat. Med.">
        <title>A library of human gut bacterial isolates paired with longitudinal multiomics data enables mechanistic microbiome research.</title>
        <authorList>
            <person name="Poyet M."/>
            <person name="Groussin M."/>
            <person name="Gibbons S.M."/>
            <person name="Avila-Pacheco J."/>
            <person name="Jiang X."/>
            <person name="Kearney S.M."/>
            <person name="Perrotta A.R."/>
            <person name="Berdy B."/>
            <person name="Zhao S."/>
            <person name="Lieberman T.D."/>
            <person name="Swanson P.K."/>
            <person name="Smith M."/>
            <person name="Roesemann S."/>
            <person name="Alexander J.E."/>
            <person name="Rich S.A."/>
            <person name="Livny J."/>
            <person name="Vlamakis H."/>
            <person name="Clish C."/>
            <person name="Bullock K."/>
            <person name="Deik A."/>
            <person name="Scott J."/>
            <person name="Pierce K.A."/>
            <person name="Xavier R.J."/>
            <person name="Alm E.J."/>
        </authorList>
    </citation>
    <scope>NUCLEOTIDE SEQUENCE [LARGE SCALE GENOMIC DNA]</scope>
    <source>
        <strain evidence="1 2">BIOML-A1</strain>
    </source>
</reference>
<protein>
    <submittedName>
        <fullName evidence="1">Uncharacterized protein</fullName>
    </submittedName>
</protein>
<evidence type="ECO:0000313" key="1">
    <source>
        <dbReference type="EMBL" id="MTR81294.1"/>
    </source>
</evidence>
<dbReference type="Pfam" id="PF14202">
    <property type="entry name" value="TnpW"/>
    <property type="match status" value="1"/>
</dbReference>
<name>A0A844KLN9_9FIRM</name>
<organism evidence="1 2">
    <name type="scientific">Roseburia faecis</name>
    <dbReference type="NCBI Taxonomy" id="301302"/>
    <lineage>
        <taxon>Bacteria</taxon>
        <taxon>Bacillati</taxon>
        <taxon>Bacillota</taxon>
        <taxon>Clostridia</taxon>
        <taxon>Lachnospirales</taxon>
        <taxon>Lachnospiraceae</taxon>
        <taxon>Roseburia</taxon>
    </lineage>
</organism>
<dbReference type="AlphaFoldDB" id="A0A844KLN9"/>
<comment type="caution">
    <text evidence="1">The sequence shown here is derived from an EMBL/GenBank/DDBJ whole genome shotgun (WGS) entry which is preliminary data.</text>
</comment>
<dbReference type="InterPro" id="IPR026990">
    <property type="entry name" value="TnpW"/>
</dbReference>
<dbReference type="RefSeq" id="WP_155176086.1">
    <property type="nucleotide sequence ID" value="NZ_WNAK01000010.1"/>
</dbReference>
<proteinExistence type="predicted"/>
<evidence type="ECO:0000313" key="2">
    <source>
        <dbReference type="Proteomes" id="UP000446657"/>
    </source>
</evidence>